<feature type="region of interest" description="Disordered" evidence="1">
    <location>
        <begin position="134"/>
        <end position="155"/>
    </location>
</feature>
<feature type="region of interest" description="Disordered" evidence="1">
    <location>
        <begin position="384"/>
        <end position="433"/>
    </location>
</feature>
<accession>A0A0A9W5S0</accession>
<dbReference type="PANTHER" id="PTHR33223">
    <property type="entry name" value="CCHC-TYPE DOMAIN-CONTAINING PROTEIN"/>
    <property type="match status" value="1"/>
</dbReference>
<feature type="region of interest" description="Disordered" evidence="1">
    <location>
        <begin position="647"/>
        <end position="690"/>
    </location>
</feature>
<dbReference type="PANTHER" id="PTHR33223:SF6">
    <property type="entry name" value="CCHC-TYPE DOMAIN-CONTAINING PROTEIN"/>
    <property type="match status" value="1"/>
</dbReference>
<organism evidence="2">
    <name type="scientific">Lygus hesperus</name>
    <name type="common">Western plant bug</name>
    <dbReference type="NCBI Taxonomy" id="30085"/>
    <lineage>
        <taxon>Eukaryota</taxon>
        <taxon>Metazoa</taxon>
        <taxon>Ecdysozoa</taxon>
        <taxon>Arthropoda</taxon>
        <taxon>Hexapoda</taxon>
        <taxon>Insecta</taxon>
        <taxon>Pterygota</taxon>
        <taxon>Neoptera</taxon>
        <taxon>Paraneoptera</taxon>
        <taxon>Hemiptera</taxon>
        <taxon>Heteroptera</taxon>
        <taxon>Panheteroptera</taxon>
        <taxon>Cimicomorpha</taxon>
        <taxon>Miridae</taxon>
        <taxon>Mirini</taxon>
        <taxon>Lygus</taxon>
    </lineage>
</organism>
<feature type="compositionally biased region" description="Low complexity" evidence="1">
    <location>
        <begin position="674"/>
        <end position="683"/>
    </location>
</feature>
<gene>
    <name evidence="2" type="primary">gag_46</name>
    <name evidence="2" type="ORF">CM83_15817</name>
</gene>
<proteinExistence type="predicted"/>
<name>A0A0A9W5S0_LYGHE</name>
<evidence type="ECO:0000313" key="2">
    <source>
        <dbReference type="EMBL" id="JAG03797.1"/>
    </source>
</evidence>
<feature type="compositionally biased region" description="Basic and acidic residues" evidence="1">
    <location>
        <begin position="660"/>
        <end position="673"/>
    </location>
</feature>
<sequence length="747" mass="81976">MDPSRLLRDELEYELRVRGLETEGNVATLRRRLTSAMNEGAGPIREVLAALPVAHELEVCQRKAADLSALVEGIEGDWTCEEIRKIEAKTWHLYKRVVVLEGTAHQNDVRDHLAESVALLQTTLMEEKGKLVRRRGVGNTPPPSSPALPDAVEEEEEERGRRLLYGLEATPPLTGFQLEEGSDTRFTVKTQDVSNQFVQSNAYLRRLQHDQRKLLLKGVYLTEPQTAAVGDLVGRVTEKINSSVDRTGEEVCKLGKMLQECMGVLLPMQRQHSAMLERVVRLEALSQRVLERVGQIDAAFHQGLAVLDGSVQSIGTASQQGLASLGQATQELLRAVRELRPAEHQPTPQVHQSQRIIPAASQQLPGAADPSANTADGYLNGNPTFIGHPSGASLQPQLHTGPGQPNPALGRRMTFTPPPPPPPDLMSSPLPNHLHHPMATYTLHPQTSEVVASINKAVVNGIGWYNGSSKTGSAEAWVAQIRNLKRLRELGGEYLAERIWVQAAISRAQGESALFLQRHQSKLATLDDLEGALQRRFEGIRTLLSYTQELEQAEMGPKETITQYGERMKTLAERANPDQDPDHNQVALQAFLRGLPQEIGMSTATQGPSTITEAMTKAQAAMFMCEAVRSRSDASARGAFLTAAIQSHSGQAGNPPSPDMARERQLRTQEERSASSQQGQARSNAKPSRPKYCSICRIQGHQSRECEYRIGGPRYGELPPSRTDLMAPPKEGKRTNSPNGKRGGAPK</sequence>
<dbReference type="AlphaFoldDB" id="A0A0A9W5S0"/>
<reference evidence="2" key="1">
    <citation type="journal article" date="2014" name="PLoS ONE">
        <title>Transcriptome-Based Identification of ABC Transporters in the Western Tarnished Plant Bug Lygus hesperus.</title>
        <authorList>
            <person name="Hull J.J."/>
            <person name="Chaney K."/>
            <person name="Geib S.M."/>
            <person name="Fabrick J.A."/>
            <person name="Brent C.S."/>
            <person name="Walsh D."/>
            <person name="Lavine L.C."/>
        </authorList>
    </citation>
    <scope>NUCLEOTIDE SEQUENCE</scope>
</reference>
<feature type="region of interest" description="Disordered" evidence="1">
    <location>
        <begin position="710"/>
        <end position="747"/>
    </location>
</feature>
<evidence type="ECO:0000256" key="1">
    <source>
        <dbReference type="SAM" id="MobiDB-lite"/>
    </source>
</evidence>
<reference evidence="2" key="2">
    <citation type="submission" date="2014-07" db="EMBL/GenBank/DDBJ databases">
        <authorList>
            <person name="Hull J."/>
        </authorList>
    </citation>
    <scope>NUCLEOTIDE SEQUENCE</scope>
</reference>
<dbReference type="EMBL" id="GBHO01039807">
    <property type="protein sequence ID" value="JAG03797.1"/>
    <property type="molecule type" value="Transcribed_RNA"/>
</dbReference>
<protein>
    <submittedName>
        <fullName evidence="2">Gag polyprotein</fullName>
    </submittedName>
</protein>